<feature type="compositionally biased region" description="Basic and acidic residues" evidence="4">
    <location>
        <begin position="379"/>
        <end position="393"/>
    </location>
</feature>
<dbReference type="Proteomes" id="UP000183567">
    <property type="component" value="Unassembled WGS sequence"/>
</dbReference>
<keyword evidence="3" id="KW-0677">Repeat</keyword>
<dbReference type="EMBL" id="LVVM01002427">
    <property type="protein sequence ID" value="OJA16697.1"/>
    <property type="molecule type" value="Genomic_DNA"/>
</dbReference>
<proteinExistence type="predicted"/>
<dbReference type="InterPro" id="IPR032675">
    <property type="entry name" value="LRR_dom_sf"/>
</dbReference>
<feature type="compositionally biased region" description="Acidic residues" evidence="4">
    <location>
        <begin position="350"/>
        <end position="378"/>
    </location>
</feature>
<dbReference type="SMART" id="SM00368">
    <property type="entry name" value="LRR_RI"/>
    <property type="match status" value="5"/>
</dbReference>
<dbReference type="AlphaFoldDB" id="A0A1J8QTG4"/>
<organism evidence="5 6">
    <name type="scientific">Rhizopogon vesiculosus</name>
    <dbReference type="NCBI Taxonomy" id="180088"/>
    <lineage>
        <taxon>Eukaryota</taxon>
        <taxon>Fungi</taxon>
        <taxon>Dikarya</taxon>
        <taxon>Basidiomycota</taxon>
        <taxon>Agaricomycotina</taxon>
        <taxon>Agaricomycetes</taxon>
        <taxon>Agaricomycetidae</taxon>
        <taxon>Boletales</taxon>
        <taxon>Suillineae</taxon>
        <taxon>Rhizopogonaceae</taxon>
        <taxon>Rhizopogon</taxon>
    </lineage>
</organism>
<keyword evidence="6" id="KW-1185">Reference proteome</keyword>
<keyword evidence="2" id="KW-0433">Leucine-rich repeat</keyword>
<dbReference type="CDD" id="cd00116">
    <property type="entry name" value="LRR_RI"/>
    <property type="match status" value="1"/>
</dbReference>
<reference evidence="5 6" key="1">
    <citation type="submission" date="2016-03" db="EMBL/GenBank/DDBJ databases">
        <title>Comparative genomics of the ectomycorrhizal sister species Rhizopogon vinicolor and Rhizopogon vesiculosus (Basidiomycota: Boletales) reveals a divergence of the mating type B locus.</title>
        <authorList>
            <person name="Mujic A.B."/>
            <person name="Kuo A."/>
            <person name="Tritt A."/>
            <person name="Lipzen A."/>
            <person name="Chen C."/>
            <person name="Johnson J."/>
            <person name="Sharma A."/>
            <person name="Barry K."/>
            <person name="Grigoriev I.V."/>
            <person name="Spatafora J.W."/>
        </authorList>
    </citation>
    <scope>NUCLEOTIDE SEQUENCE [LARGE SCALE GENOMIC DNA]</scope>
    <source>
        <strain evidence="5 6">AM-OR11-056</strain>
    </source>
</reference>
<dbReference type="Pfam" id="PF00560">
    <property type="entry name" value="LRR_1"/>
    <property type="match status" value="1"/>
</dbReference>
<feature type="region of interest" description="Disordered" evidence="4">
    <location>
        <begin position="349"/>
        <end position="393"/>
    </location>
</feature>
<dbReference type="PANTHER" id="PTHR24113">
    <property type="entry name" value="RAN GTPASE-ACTIVATING PROTEIN 1"/>
    <property type="match status" value="1"/>
</dbReference>
<dbReference type="SUPFAM" id="SSF52047">
    <property type="entry name" value="RNI-like"/>
    <property type="match status" value="1"/>
</dbReference>
<keyword evidence="1" id="KW-0343">GTPase activation</keyword>
<evidence type="ECO:0000313" key="5">
    <source>
        <dbReference type="EMBL" id="OJA16697.1"/>
    </source>
</evidence>
<dbReference type="GO" id="GO:0005829">
    <property type="term" value="C:cytosol"/>
    <property type="evidence" value="ECO:0007669"/>
    <property type="project" value="TreeGrafter"/>
</dbReference>
<dbReference type="Gene3D" id="3.80.10.10">
    <property type="entry name" value="Ribonuclease Inhibitor"/>
    <property type="match status" value="1"/>
</dbReference>
<dbReference type="GO" id="GO:0031267">
    <property type="term" value="F:small GTPase binding"/>
    <property type="evidence" value="ECO:0007669"/>
    <property type="project" value="TreeGrafter"/>
</dbReference>
<dbReference type="GO" id="GO:0048471">
    <property type="term" value="C:perinuclear region of cytoplasm"/>
    <property type="evidence" value="ECO:0007669"/>
    <property type="project" value="TreeGrafter"/>
</dbReference>
<sequence>MAPSKTILDIRGKQLKLETAAEVAPFITHVDPTKLTAIHLGGNSIGVEAAKEFGRFLETADVLKLADFADIFTGRTIEEIPAAIKALLDPLSHKTALQEINLNDNAFGERVVPFLTPFLETNHSIRVLRLNNNGLGPAGGKKIAEAVYKSAPTDGSRSNLQVVICGRNRLEDPGATAWAKAFEAHKTLVEVQMPQNGIRMDGAEELARGLAACPELQIVNFQDNAFIDVEMDDEGRKAVRAWADAFKTSWPKLRYLDLSDCMLSNGEGEVPPILEAFNDPNTKNLQHLQELRLQNNNLDAKSYEVLAQAVPKLTALRRLDLQDNDDVEDNEHLDDIAEHLKVHGGKLILTEEDEEEEEKEEEEKDGEEVAETPLEEAEEEKKEIPAPLVTEEKPAADKVADVLADLMSKVHIG</sequence>
<name>A0A1J8QTG4_9AGAM</name>
<gene>
    <name evidence="5" type="ORF">AZE42_07704</name>
</gene>
<dbReference type="PANTHER" id="PTHR24113:SF12">
    <property type="entry name" value="RAN GTPASE-ACTIVATING PROTEIN 1"/>
    <property type="match status" value="1"/>
</dbReference>
<dbReference type="STRING" id="180088.A0A1J8QTG4"/>
<protein>
    <recommendedName>
        <fullName evidence="7">RNI-like protein</fullName>
    </recommendedName>
</protein>
<evidence type="ECO:0000256" key="4">
    <source>
        <dbReference type="SAM" id="MobiDB-lite"/>
    </source>
</evidence>
<dbReference type="OrthoDB" id="184583at2759"/>
<evidence type="ECO:0000256" key="2">
    <source>
        <dbReference type="ARBA" id="ARBA00022614"/>
    </source>
</evidence>
<dbReference type="InterPro" id="IPR001611">
    <property type="entry name" value="Leu-rich_rpt"/>
</dbReference>
<dbReference type="GO" id="GO:0005634">
    <property type="term" value="C:nucleus"/>
    <property type="evidence" value="ECO:0007669"/>
    <property type="project" value="TreeGrafter"/>
</dbReference>
<dbReference type="InterPro" id="IPR027038">
    <property type="entry name" value="RanGap"/>
</dbReference>
<evidence type="ECO:0000256" key="1">
    <source>
        <dbReference type="ARBA" id="ARBA00022468"/>
    </source>
</evidence>
<evidence type="ECO:0000313" key="6">
    <source>
        <dbReference type="Proteomes" id="UP000183567"/>
    </source>
</evidence>
<evidence type="ECO:0008006" key="7">
    <source>
        <dbReference type="Google" id="ProtNLM"/>
    </source>
</evidence>
<dbReference type="Pfam" id="PF13516">
    <property type="entry name" value="LRR_6"/>
    <property type="match status" value="2"/>
</dbReference>
<accession>A0A1J8QTG4</accession>
<dbReference type="GO" id="GO:0006913">
    <property type="term" value="P:nucleocytoplasmic transport"/>
    <property type="evidence" value="ECO:0007669"/>
    <property type="project" value="TreeGrafter"/>
</dbReference>
<comment type="caution">
    <text evidence="5">The sequence shown here is derived from an EMBL/GenBank/DDBJ whole genome shotgun (WGS) entry which is preliminary data.</text>
</comment>
<dbReference type="GO" id="GO:0005096">
    <property type="term" value="F:GTPase activator activity"/>
    <property type="evidence" value="ECO:0007669"/>
    <property type="project" value="UniProtKB-KW"/>
</dbReference>
<evidence type="ECO:0000256" key="3">
    <source>
        <dbReference type="ARBA" id="ARBA00022737"/>
    </source>
</evidence>